<dbReference type="InterPro" id="IPR041492">
    <property type="entry name" value="HAD_2"/>
</dbReference>
<dbReference type="GO" id="GO:0005829">
    <property type="term" value="C:cytosol"/>
    <property type="evidence" value="ECO:0007669"/>
    <property type="project" value="TreeGrafter"/>
</dbReference>
<reference evidence="1 2" key="1">
    <citation type="submission" date="2019-11" db="EMBL/GenBank/DDBJ databases">
        <authorList>
            <person name="Li X.-J."/>
            <person name="Feng X.-M."/>
        </authorList>
    </citation>
    <scope>NUCLEOTIDE SEQUENCE [LARGE SCALE GENOMIC DNA]</scope>
    <source>
        <strain evidence="1 2">XMNu-373</strain>
    </source>
</reference>
<proteinExistence type="predicted"/>
<dbReference type="PANTHER" id="PTHR43434:SF1">
    <property type="entry name" value="PHOSPHOGLYCOLATE PHOSPHATASE"/>
    <property type="match status" value="1"/>
</dbReference>
<dbReference type="Pfam" id="PF13419">
    <property type="entry name" value="HAD_2"/>
    <property type="match status" value="1"/>
</dbReference>
<keyword evidence="1" id="KW-0378">Hydrolase</keyword>
<dbReference type="RefSeq" id="WP_162453871.1">
    <property type="nucleotide sequence ID" value="NZ_WLZY01000023.1"/>
</dbReference>
<evidence type="ECO:0000313" key="2">
    <source>
        <dbReference type="Proteomes" id="UP000460435"/>
    </source>
</evidence>
<sequence length="230" mass="24266">MSLTDAPLDALLSRSRCVLLDFDGPVCSVFAAVDTAKLADELRRLLPAAPPPEIAASTDPMAVLYHAQTIDHATARKIEAALTTAEHDAIALARPTVGAVETIHAAVHTGRRAGIVSNNAETAIRVYLDAHKLSPHIDVVAARTPENAARLKPWPDLLFAALAQLDAEPSTTVFVGDSPSDVMAAHAAGVAAIGYANKPGKRERLSSQDPARVIVSMDDLAIALRRDHAT</sequence>
<gene>
    <name evidence="1" type="ORF">F7O44_29210</name>
</gene>
<protein>
    <submittedName>
        <fullName evidence="1">HAD-IA family hydrolase</fullName>
    </submittedName>
</protein>
<organism evidence="1 2">
    <name type="scientific">Phytoactinopolyspora mesophila</name>
    <dbReference type="NCBI Taxonomy" id="2650750"/>
    <lineage>
        <taxon>Bacteria</taxon>
        <taxon>Bacillati</taxon>
        <taxon>Actinomycetota</taxon>
        <taxon>Actinomycetes</taxon>
        <taxon>Jiangellales</taxon>
        <taxon>Jiangellaceae</taxon>
        <taxon>Phytoactinopolyspora</taxon>
    </lineage>
</organism>
<dbReference type="NCBIfam" id="TIGR01549">
    <property type="entry name" value="HAD-SF-IA-v1"/>
    <property type="match status" value="1"/>
</dbReference>
<dbReference type="InterPro" id="IPR036412">
    <property type="entry name" value="HAD-like_sf"/>
</dbReference>
<comment type="caution">
    <text evidence="1">The sequence shown here is derived from an EMBL/GenBank/DDBJ whole genome shotgun (WGS) entry which is preliminary data.</text>
</comment>
<name>A0A7K3MCV8_9ACTN</name>
<dbReference type="InterPro" id="IPR006439">
    <property type="entry name" value="HAD-SF_hydro_IA"/>
</dbReference>
<keyword evidence="2" id="KW-1185">Reference proteome</keyword>
<dbReference type="PANTHER" id="PTHR43434">
    <property type="entry name" value="PHOSPHOGLYCOLATE PHOSPHATASE"/>
    <property type="match status" value="1"/>
</dbReference>
<evidence type="ECO:0000313" key="1">
    <source>
        <dbReference type="EMBL" id="NDL61151.1"/>
    </source>
</evidence>
<dbReference type="GO" id="GO:0008967">
    <property type="term" value="F:phosphoglycolate phosphatase activity"/>
    <property type="evidence" value="ECO:0007669"/>
    <property type="project" value="TreeGrafter"/>
</dbReference>
<dbReference type="EMBL" id="WLZY01000023">
    <property type="protein sequence ID" value="NDL61151.1"/>
    <property type="molecule type" value="Genomic_DNA"/>
</dbReference>
<dbReference type="AlphaFoldDB" id="A0A7K3MCV8"/>
<dbReference type="Gene3D" id="3.40.50.1000">
    <property type="entry name" value="HAD superfamily/HAD-like"/>
    <property type="match status" value="1"/>
</dbReference>
<dbReference type="InterPro" id="IPR023214">
    <property type="entry name" value="HAD_sf"/>
</dbReference>
<dbReference type="GO" id="GO:0006281">
    <property type="term" value="P:DNA repair"/>
    <property type="evidence" value="ECO:0007669"/>
    <property type="project" value="TreeGrafter"/>
</dbReference>
<dbReference type="Proteomes" id="UP000460435">
    <property type="component" value="Unassembled WGS sequence"/>
</dbReference>
<accession>A0A7K3MCV8</accession>
<dbReference type="InterPro" id="IPR050155">
    <property type="entry name" value="HAD-like_hydrolase_sf"/>
</dbReference>
<dbReference type="SUPFAM" id="SSF56784">
    <property type="entry name" value="HAD-like"/>
    <property type="match status" value="1"/>
</dbReference>